<dbReference type="PROSITE" id="PS51903">
    <property type="entry name" value="CLP_R"/>
    <property type="match status" value="1"/>
</dbReference>
<dbReference type="GO" id="GO:0034605">
    <property type="term" value="P:cellular response to heat"/>
    <property type="evidence" value="ECO:0007669"/>
    <property type="project" value="TreeGrafter"/>
</dbReference>
<keyword evidence="3 12" id="KW-0934">Plastid</keyword>
<dbReference type="InterPro" id="IPR036628">
    <property type="entry name" value="Clp_N_dom_sf"/>
</dbReference>
<dbReference type="SUPFAM" id="SSF81923">
    <property type="entry name" value="Double Clp-N motif"/>
    <property type="match status" value="1"/>
</dbReference>
<keyword evidence="12" id="KW-0645">Protease</keyword>
<dbReference type="GO" id="GO:0009507">
    <property type="term" value="C:chloroplast"/>
    <property type="evidence" value="ECO:0007669"/>
    <property type="project" value="UniProtKB-SubCell"/>
</dbReference>
<evidence type="ECO:0000256" key="10">
    <source>
        <dbReference type="SAM" id="MobiDB-lite"/>
    </source>
</evidence>
<sequence>MFEKFTEGAIKVIMLAQEEARRMGHNFVGTEQLLLGVIGQRHGIGGRALSQLNVTLKKTRKEIETYIGRGTGFVASEIPFTPRAKRVLEMSIHEGQDLGVNYVGTEHVLLSLINEADGIAMRTLDKLRVNIPKLRHLILTYIEEQQEDILKPPLTDQEKWALAREKNGLKTPALDSYTENISKEVMKQRIDPVIGRDEEINSLVKVLGRRRKNNPVLVGEAGVGKTACAEGLAILMQSMDCPEFLLDHSVRALDLGSVLAGTKYRGEFEERMKHIIEEVQQHGKTILVIDEIHTLVGAGAAEGAVDAANLLKPSLARGTLRLIGATTVDEYRRYIEKDPALERRFHSIVVEEPSVETTIEILKGLKLEFQRHHALTYNDVALEEAAKLSSRFIADRNLPDKAIDVIDEAGSRVRLRNNSLPTGLQKLLVELHETIKDKNDAINENDFVTAKLLVEHEIEVRTHLRIMRFALTTKEKYAKYANPNGPRFDEVTESDISKVISAWTGIPVTKINQSENERLKFMESILHERLIGQHHAITAVSKAVRRARVGIQDPKRPIASFIFAGPTGVGKTELTKSLAEYMFDDEKSLIRFDMSEFMERHTVAKLIGSPPGYVGFQDGGQLTEAVRQKPYSIVLFDEVEKAHPDVFNLFLQILDDGHLTDSSGKHVSFKNCIIVMTTNLGARVIEKESPVLSKEKIGFGRRFDNALERENKKIELLVNSDGTFSLKAPTAREITAEDEEKFAKITGLVQEELKKFFRPEFLNRIDDIIVFNHLSKHDIWEICGLMLNQLTKRLREQGAILNVDNAVRFFLTEEGYDPIYGARPLRRSITKFLEDKLAEACLTNVIHEGTKINVTQQIKPNVYGNRPSYSPVFDDIYTAEILVDFDYSKVDFSKVEKNEKQSKVEKKEQEKSKIEI</sequence>
<keyword evidence="12" id="KW-0378">Hydrolase</keyword>
<gene>
    <name evidence="12" type="primary">clpC</name>
</gene>
<protein>
    <submittedName>
        <fullName evidence="12">Clp protease ATP binding subunit</fullName>
        <ecNumber evidence="12">3.4.21.92</ecNumber>
    </submittedName>
</protein>
<keyword evidence="5 9" id="KW-0547">Nucleotide-binding</keyword>
<dbReference type="GO" id="GO:0016887">
    <property type="term" value="F:ATP hydrolysis activity"/>
    <property type="evidence" value="ECO:0007669"/>
    <property type="project" value="InterPro"/>
</dbReference>
<dbReference type="Gene3D" id="1.10.8.60">
    <property type="match status" value="1"/>
</dbReference>
<dbReference type="InterPro" id="IPR003959">
    <property type="entry name" value="ATPase_AAA_core"/>
</dbReference>
<dbReference type="RefSeq" id="YP_010215697.1">
    <property type="nucleotide sequence ID" value="NC_058878.1"/>
</dbReference>
<dbReference type="GO" id="GO:0005524">
    <property type="term" value="F:ATP binding"/>
    <property type="evidence" value="ECO:0007669"/>
    <property type="project" value="UniProtKB-KW"/>
</dbReference>
<accession>A0A8K1YGW1</accession>
<proteinExistence type="inferred from homology"/>
<dbReference type="SUPFAM" id="SSF52540">
    <property type="entry name" value="P-loop containing nucleoside triphosphate hydrolases"/>
    <property type="match status" value="2"/>
</dbReference>
<evidence type="ECO:0000256" key="6">
    <source>
        <dbReference type="ARBA" id="ARBA00022840"/>
    </source>
</evidence>
<dbReference type="PROSITE" id="PS00870">
    <property type="entry name" value="CLPAB_1"/>
    <property type="match status" value="1"/>
</dbReference>
<dbReference type="InterPro" id="IPR050130">
    <property type="entry name" value="ClpA_ClpB"/>
</dbReference>
<feature type="region of interest" description="Disordered" evidence="10">
    <location>
        <begin position="896"/>
        <end position="916"/>
    </location>
</feature>
<dbReference type="CDD" id="cd19499">
    <property type="entry name" value="RecA-like_ClpB_Hsp104-like"/>
    <property type="match status" value="1"/>
</dbReference>
<dbReference type="PANTHER" id="PTHR11638:SF155">
    <property type="entry name" value="CHAPERONE PROTEIN CLPC1, CHLOROPLASTIC-LIKE"/>
    <property type="match status" value="1"/>
</dbReference>
<evidence type="ECO:0000259" key="11">
    <source>
        <dbReference type="PROSITE" id="PS51903"/>
    </source>
</evidence>
<dbReference type="Pfam" id="PF17871">
    <property type="entry name" value="AAA_lid_9"/>
    <property type="match status" value="1"/>
</dbReference>
<dbReference type="InterPro" id="IPR028299">
    <property type="entry name" value="ClpA/B_CS2"/>
</dbReference>
<dbReference type="InterPro" id="IPR004176">
    <property type="entry name" value="Clp_R_N"/>
</dbReference>
<evidence type="ECO:0000256" key="2">
    <source>
        <dbReference type="ARBA" id="ARBA00022528"/>
    </source>
</evidence>
<keyword evidence="4 8" id="KW-0677">Repeat</keyword>
<evidence type="ECO:0000256" key="7">
    <source>
        <dbReference type="ARBA" id="ARBA00023186"/>
    </source>
</evidence>
<evidence type="ECO:0000256" key="8">
    <source>
        <dbReference type="PROSITE-ProRule" id="PRU01251"/>
    </source>
</evidence>
<dbReference type="GO" id="GO:0004252">
    <property type="term" value="F:serine-type endopeptidase activity"/>
    <property type="evidence" value="ECO:0007669"/>
    <property type="project" value="UniProtKB-EC"/>
</dbReference>
<evidence type="ECO:0000313" key="12">
    <source>
        <dbReference type="EMBL" id="UBQ35178.1"/>
    </source>
</evidence>
<comment type="similarity">
    <text evidence="9">Belongs to the ClpA/ClpB family.</text>
</comment>
<dbReference type="AlphaFoldDB" id="A0A8K1YGW1"/>
<dbReference type="SMART" id="SM01086">
    <property type="entry name" value="ClpB_D2-small"/>
    <property type="match status" value="1"/>
</dbReference>
<feature type="domain" description="Clp R" evidence="11">
    <location>
        <begin position="2"/>
        <end position="145"/>
    </location>
</feature>
<evidence type="ECO:0000256" key="4">
    <source>
        <dbReference type="ARBA" id="ARBA00022737"/>
    </source>
</evidence>
<keyword evidence="6 9" id="KW-0067">ATP-binding</keyword>
<dbReference type="Pfam" id="PF00004">
    <property type="entry name" value="AAA"/>
    <property type="match status" value="1"/>
</dbReference>
<dbReference type="Pfam" id="PF02861">
    <property type="entry name" value="Clp_N"/>
    <property type="match status" value="1"/>
</dbReference>
<dbReference type="InterPro" id="IPR001270">
    <property type="entry name" value="ClpA/B"/>
</dbReference>
<dbReference type="CDD" id="cd00009">
    <property type="entry name" value="AAA"/>
    <property type="match status" value="1"/>
</dbReference>
<evidence type="ECO:0000256" key="1">
    <source>
        <dbReference type="ARBA" id="ARBA00004229"/>
    </source>
</evidence>
<organism evidence="12">
    <name type="scientific">Thalassiosira tenera</name>
    <dbReference type="NCBI Taxonomy" id="291031"/>
    <lineage>
        <taxon>Eukaryota</taxon>
        <taxon>Sar</taxon>
        <taxon>Stramenopiles</taxon>
        <taxon>Ochrophyta</taxon>
        <taxon>Bacillariophyta</taxon>
        <taxon>Coscinodiscophyceae</taxon>
        <taxon>Thalassiosirophycidae</taxon>
        <taxon>Thalassiosirales</taxon>
        <taxon>Thalassiosiraceae</taxon>
        <taxon>Thalassiosira</taxon>
    </lineage>
</organism>
<dbReference type="PRINTS" id="PR00300">
    <property type="entry name" value="CLPPROTEASEA"/>
</dbReference>
<dbReference type="InterPro" id="IPR018368">
    <property type="entry name" value="ClpA/B_CS1"/>
</dbReference>
<dbReference type="InterPro" id="IPR019489">
    <property type="entry name" value="Clp_ATPase_C"/>
</dbReference>
<dbReference type="GO" id="GO:0006508">
    <property type="term" value="P:proteolysis"/>
    <property type="evidence" value="ECO:0007669"/>
    <property type="project" value="UniProtKB-KW"/>
</dbReference>
<dbReference type="Pfam" id="PF07724">
    <property type="entry name" value="AAA_2"/>
    <property type="match status" value="1"/>
</dbReference>
<dbReference type="InterPro" id="IPR041546">
    <property type="entry name" value="ClpA/ClpB_AAA_lid"/>
</dbReference>
<dbReference type="Gene3D" id="1.10.1780.10">
    <property type="entry name" value="Clp, N-terminal domain"/>
    <property type="match status" value="1"/>
</dbReference>
<dbReference type="PANTHER" id="PTHR11638">
    <property type="entry name" value="ATP-DEPENDENT CLP PROTEASE"/>
    <property type="match status" value="1"/>
</dbReference>
<keyword evidence="2 12" id="KW-0150">Chloroplast</keyword>
<reference evidence="12" key="1">
    <citation type="submission" date="2021-02" db="EMBL/GenBank/DDBJ databases">
        <authorList>
            <person name="Liu K."/>
            <person name="Chen N."/>
        </authorList>
    </citation>
    <scope>NUCLEOTIDE SEQUENCE</scope>
    <source>
        <strain evidence="12">CNS00472</strain>
    </source>
</reference>
<comment type="subcellular location">
    <subcellularLocation>
        <location evidence="1">Plastid</location>
        <location evidence="1">Chloroplast</location>
    </subcellularLocation>
</comment>
<dbReference type="InterPro" id="IPR027417">
    <property type="entry name" value="P-loop_NTPase"/>
</dbReference>
<evidence type="ECO:0000256" key="9">
    <source>
        <dbReference type="RuleBase" id="RU004432"/>
    </source>
</evidence>
<dbReference type="Gene3D" id="3.40.50.300">
    <property type="entry name" value="P-loop containing nucleotide triphosphate hydrolases"/>
    <property type="match status" value="3"/>
</dbReference>
<dbReference type="Pfam" id="PF10431">
    <property type="entry name" value="ClpB_D2-small"/>
    <property type="match status" value="1"/>
</dbReference>
<name>A0A8K1YGW1_9STRA</name>
<dbReference type="EMBL" id="MW592699">
    <property type="protein sequence ID" value="UBQ35178.1"/>
    <property type="molecule type" value="Genomic_DNA"/>
</dbReference>
<evidence type="ECO:0000256" key="5">
    <source>
        <dbReference type="ARBA" id="ARBA00022741"/>
    </source>
</evidence>
<keyword evidence="7 9" id="KW-0143">Chaperone</keyword>
<dbReference type="SMART" id="SM00382">
    <property type="entry name" value="AAA"/>
    <property type="match status" value="2"/>
</dbReference>
<dbReference type="PROSITE" id="PS00871">
    <property type="entry name" value="CLPAB_2"/>
    <property type="match status" value="1"/>
</dbReference>
<dbReference type="GeneID" id="68660624"/>
<dbReference type="EC" id="3.4.21.92" evidence="12"/>
<dbReference type="InterPro" id="IPR003593">
    <property type="entry name" value="AAA+_ATPase"/>
</dbReference>
<evidence type="ECO:0000256" key="3">
    <source>
        <dbReference type="ARBA" id="ARBA00022640"/>
    </source>
</evidence>
<geneLocation type="chloroplast" evidence="12"/>